<sequence length="458" mass="51215">MARIKVKITVQNLDIPLDERTIFLGDSFLKKGKIPVSQPLILRFGSSRNEVRVVPVARSMTLRMPPSLAAKLGLHNGSELCMQYRAGQRTLSLGPLIGVMVPRVYRKLPDRPFGSITAFCRELTDACAQYGAHVFFLTPEEMSGNPASVTGWTWRGSWIRHVFPVPDVVYNRLTSRRYENRPNVQQFMKDVKARHGTIIFNEKYLDKTEVFDALLREEPVRAVLPESYLLKNYQMLKSMTSRHGTLFLKPITGSLGKGIIRLRREPGGAYTCQYAGLSGTRKQTFDNLPAVFKSLAGKLRAQRYQIQQGLQLIQVGERPVDFRALVQRDETGKWAITSIVGRIAGEQHFVSNLARGGTLSTVATALAKSNLNPSLRAATLAKLRHCALDIAKGIEAQIDAHFAELGIDLAVDVNGKVWLIEVNSKPSKDDNSPLTGENRKIRPSVKRIVQYARHAARF</sequence>
<dbReference type="EMBL" id="JXAK01000001">
    <property type="protein sequence ID" value="KIL42381.1"/>
    <property type="molecule type" value="Genomic_DNA"/>
</dbReference>
<evidence type="ECO:0000313" key="2">
    <source>
        <dbReference type="Proteomes" id="UP000031967"/>
    </source>
</evidence>
<evidence type="ECO:0000313" key="1">
    <source>
        <dbReference type="EMBL" id="KIL42381.1"/>
    </source>
</evidence>
<dbReference type="Gene3D" id="3.30.470.20">
    <property type="entry name" value="ATP-grasp fold, B domain"/>
    <property type="match status" value="1"/>
</dbReference>
<keyword evidence="2" id="KW-1185">Reference proteome</keyword>
<protein>
    <recommendedName>
        <fullName evidence="3">ATP-grasp domain-containing protein</fullName>
    </recommendedName>
</protein>
<comment type="caution">
    <text evidence="1">The sequence shown here is derived from an EMBL/GenBank/DDBJ whole genome shotgun (WGS) entry which is preliminary data.</text>
</comment>
<dbReference type="InterPro" id="IPR026838">
    <property type="entry name" value="YheC/D"/>
</dbReference>
<name>A0ABR5AN37_9BACL</name>
<dbReference type="RefSeq" id="WP_041044699.1">
    <property type="nucleotide sequence ID" value="NZ_JXAK01000001.1"/>
</dbReference>
<gene>
    <name evidence="1" type="ORF">SD70_00075</name>
</gene>
<dbReference type="Pfam" id="PF14398">
    <property type="entry name" value="ATPgrasp_YheCD"/>
    <property type="match status" value="1"/>
</dbReference>
<accession>A0ABR5AN37</accession>
<proteinExistence type="predicted"/>
<reference evidence="1 2" key="1">
    <citation type="submission" date="2014-12" db="EMBL/GenBank/DDBJ databases">
        <title>Draft genome sequence of Paenibacillus kamchatkensis strain B-2647.</title>
        <authorList>
            <person name="Karlyshev A.V."/>
            <person name="Kudryashova E.B."/>
        </authorList>
    </citation>
    <scope>NUCLEOTIDE SEQUENCE [LARGE SCALE GENOMIC DNA]</scope>
    <source>
        <strain evidence="1 2">VKM B-2647</strain>
    </source>
</reference>
<evidence type="ECO:0008006" key="3">
    <source>
        <dbReference type="Google" id="ProtNLM"/>
    </source>
</evidence>
<dbReference type="Proteomes" id="UP000031967">
    <property type="component" value="Unassembled WGS sequence"/>
</dbReference>
<organism evidence="1 2">
    <name type="scientific">Gordoniibacillus kamchatkensis</name>
    <dbReference type="NCBI Taxonomy" id="1590651"/>
    <lineage>
        <taxon>Bacteria</taxon>
        <taxon>Bacillati</taxon>
        <taxon>Bacillota</taxon>
        <taxon>Bacilli</taxon>
        <taxon>Bacillales</taxon>
        <taxon>Paenibacillaceae</taxon>
        <taxon>Gordoniibacillus</taxon>
    </lineage>
</organism>
<dbReference type="SUPFAM" id="SSF56059">
    <property type="entry name" value="Glutathione synthetase ATP-binding domain-like"/>
    <property type="match status" value="1"/>
</dbReference>